<dbReference type="InterPro" id="IPR036397">
    <property type="entry name" value="RNaseH_sf"/>
</dbReference>
<gene>
    <name evidence="2" type="ORF">Sradi_6842500</name>
</gene>
<proteinExistence type="predicted"/>
<organism evidence="2">
    <name type="scientific">Sesamum radiatum</name>
    <name type="common">Black benniseed</name>
    <dbReference type="NCBI Taxonomy" id="300843"/>
    <lineage>
        <taxon>Eukaryota</taxon>
        <taxon>Viridiplantae</taxon>
        <taxon>Streptophyta</taxon>
        <taxon>Embryophyta</taxon>
        <taxon>Tracheophyta</taxon>
        <taxon>Spermatophyta</taxon>
        <taxon>Magnoliopsida</taxon>
        <taxon>eudicotyledons</taxon>
        <taxon>Gunneridae</taxon>
        <taxon>Pentapetalae</taxon>
        <taxon>asterids</taxon>
        <taxon>lamiids</taxon>
        <taxon>Lamiales</taxon>
        <taxon>Pedaliaceae</taxon>
        <taxon>Sesamum</taxon>
    </lineage>
</organism>
<dbReference type="GO" id="GO:0004523">
    <property type="term" value="F:RNA-DNA hybrid ribonuclease activity"/>
    <property type="evidence" value="ECO:0007669"/>
    <property type="project" value="InterPro"/>
</dbReference>
<dbReference type="SUPFAM" id="SSF53098">
    <property type="entry name" value="Ribonuclease H-like"/>
    <property type="match status" value="1"/>
</dbReference>
<evidence type="ECO:0000313" key="2">
    <source>
        <dbReference type="EMBL" id="KAL0295293.1"/>
    </source>
</evidence>
<protein>
    <recommendedName>
        <fullName evidence="1">RNase H type-1 domain-containing protein</fullName>
    </recommendedName>
</protein>
<sequence>MLHNQKGVSVATQHQTSWRPPPMNSIKINFDGGLLDGGRAVGLGIIARDAVCLCLAWSSLRLNNGGSTELAEALAAREAIYLAYRFRWLRIILKGECNTLVHKLSSADLDFSAIGPLVSDIRFFSSFLDSVSFSFIKRCGNSTTDFLAGCALN</sequence>
<feature type="domain" description="RNase H type-1" evidence="1">
    <location>
        <begin position="29"/>
        <end position="148"/>
    </location>
</feature>
<dbReference type="PANTHER" id="PTHR47074">
    <property type="entry name" value="BNAC02G40300D PROTEIN"/>
    <property type="match status" value="1"/>
</dbReference>
<reference evidence="2" key="1">
    <citation type="submission" date="2020-06" db="EMBL/GenBank/DDBJ databases">
        <authorList>
            <person name="Li T."/>
            <person name="Hu X."/>
            <person name="Zhang T."/>
            <person name="Song X."/>
            <person name="Zhang H."/>
            <person name="Dai N."/>
            <person name="Sheng W."/>
            <person name="Hou X."/>
            <person name="Wei L."/>
        </authorList>
    </citation>
    <scope>NUCLEOTIDE SEQUENCE</scope>
    <source>
        <strain evidence="2">G02</strain>
        <tissue evidence="2">Leaf</tissue>
    </source>
</reference>
<comment type="caution">
    <text evidence="2">The sequence shown here is derived from an EMBL/GenBank/DDBJ whole genome shotgun (WGS) entry which is preliminary data.</text>
</comment>
<dbReference type="Gene3D" id="3.30.420.10">
    <property type="entry name" value="Ribonuclease H-like superfamily/Ribonuclease H"/>
    <property type="match status" value="1"/>
</dbReference>
<dbReference type="GO" id="GO:0003676">
    <property type="term" value="F:nucleic acid binding"/>
    <property type="evidence" value="ECO:0007669"/>
    <property type="project" value="InterPro"/>
</dbReference>
<reference evidence="2" key="2">
    <citation type="journal article" date="2024" name="Plant">
        <title>Genomic evolution and insights into agronomic trait innovations of Sesamum species.</title>
        <authorList>
            <person name="Miao H."/>
            <person name="Wang L."/>
            <person name="Qu L."/>
            <person name="Liu H."/>
            <person name="Sun Y."/>
            <person name="Le M."/>
            <person name="Wang Q."/>
            <person name="Wei S."/>
            <person name="Zheng Y."/>
            <person name="Lin W."/>
            <person name="Duan Y."/>
            <person name="Cao H."/>
            <person name="Xiong S."/>
            <person name="Wang X."/>
            <person name="Wei L."/>
            <person name="Li C."/>
            <person name="Ma Q."/>
            <person name="Ju M."/>
            <person name="Zhao R."/>
            <person name="Li G."/>
            <person name="Mu C."/>
            <person name="Tian Q."/>
            <person name="Mei H."/>
            <person name="Zhang T."/>
            <person name="Gao T."/>
            <person name="Zhang H."/>
        </authorList>
    </citation>
    <scope>NUCLEOTIDE SEQUENCE</scope>
    <source>
        <strain evidence="2">G02</strain>
    </source>
</reference>
<dbReference type="Pfam" id="PF13456">
    <property type="entry name" value="RVT_3"/>
    <property type="match status" value="1"/>
</dbReference>
<dbReference type="InterPro" id="IPR052929">
    <property type="entry name" value="RNase_H-like_EbsB-rel"/>
</dbReference>
<dbReference type="PANTHER" id="PTHR47074:SF48">
    <property type="entry name" value="POLYNUCLEOTIDYL TRANSFERASE, RIBONUCLEASE H-LIKE SUPERFAMILY PROTEIN"/>
    <property type="match status" value="1"/>
</dbReference>
<dbReference type="InterPro" id="IPR012337">
    <property type="entry name" value="RNaseH-like_sf"/>
</dbReference>
<dbReference type="EMBL" id="JACGWJ010000065">
    <property type="protein sequence ID" value="KAL0295293.1"/>
    <property type="molecule type" value="Genomic_DNA"/>
</dbReference>
<accession>A0AAW2JMR8</accession>
<name>A0AAW2JMR8_SESRA</name>
<dbReference type="InterPro" id="IPR002156">
    <property type="entry name" value="RNaseH_domain"/>
</dbReference>
<evidence type="ECO:0000259" key="1">
    <source>
        <dbReference type="Pfam" id="PF13456"/>
    </source>
</evidence>
<dbReference type="AlphaFoldDB" id="A0AAW2JMR8"/>